<accession>A0A7I8VR11</accession>
<reference evidence="2 3" key="1">
    <citation type="submission" date="2020-08" db="EMBL/GenBank/DDBJ databases">
        <authorList>
            <person name="Hejnol A."/>
        </authorList>
    </citation>
    <scope>NUCLEOTIDE SEQUENCE [LARGE SCALE GENOMIC DNA]</scope>
</reference>
<dbReference type="EMBL" id="CAJFCJ010000007">
    <property type="protein sequence ID" value="CAD5117936.1"/>
    <property type="molecule type" value="Genomic_DNA"/>
</dbReference>
<evidence type="ECO:0000313" key="2">
    <source>
        <dbReference type="EMBL" id="CAD5117936.1"/>
    </source>
</evidence>
<comment type="caution">
    <text evidence="2">The sequence shown here is derived from an EMBL/GenBank/DDBJ whole genome shotgun (WGS) entry which is preliminary data.</text>
</comment>
<feature type="domain" description="DUF4476" evidence="1">
    <location>
        <begin position="55"/>
        <end position="122"/>
    </location>
</feature>
<dbReference type="Pfam" id="PF14771">
    <property type="entry name" value="DUF4476"/>
    <property type="match status" value="1"/>
</dbReference>
<evidence type="ECO:0000259" key="1">
    <source>
        <dbReference type="Pfam" id="PF14771"/>
    </source>
</evidence>
<gene>
    <name evidence="2" type="ORF">DGYR_LOCUS6397</name>
</gene>
<protein>
    <submittedName>
        <fullName evidence="2">DgyrCDS6680</fullName>
    </submittedName>
</protein>
<evidence type="ECO:0000313" key="3">
    <source>
        <dbReference type="Proteomes" id="UP000549394"/>
    </source>
</evidence>
<name>A0A7I8VR11_9ANNE</name>
<dbReference type="InterPro" id="IPR028011">
    <property type="entry name" value="DUF4476"/>
</dbReference>
<dbReference type="PANTHER" id="PTHR14880:SF2">
    <property type="entry name" value="PROLINE AND SERINE-RICH PROTEIN 1"/>
    <property type="match status" value="1"/>
</dbReference>
<sequence length="278" mass="30440">MSKEAVEDREFERLLSEINQATAAPTKKHDLIFNSKGYFSALQASRLIYAQTTPPDKVRALKILEPRLCRMTCSEARDIINCFTIGNDKLSALNVVKRYLTDCERVESIEFILSCFPFEKDKYCALSILKTVRSDVADLMAAGGHQGYAALGSLFTQSRPLELHTYGSLNEQTQQMPGGGKLLLPALAKTDVSPSTYSGHPSYAYKQGRDYAADRGYPGNPFSEGSWFNETGGECPARPAVEGIYPTGAPLSGQHQAAQAPVGFPNDQSAEMSKVICH</sequence>
<dbReference type="InterPro" id="IPR042616">
    <property type="entry name" value="PROSER1"/>
</dbReference>
<dbReference type="OrthoDB" id="9976386at2759"/>
<keyword evidence="3" id="KW-1185">Reference proteome</keyword>
<organism evidence="2 3">
    <name type="scientific">Dimorphilus gyrociliatus</name>
    <dbReference type="NCBI Taxonomy" id="2664684"/>
    <lineage>
        <taxon>Eukaryota</taxon>
        <taxon>Metazoa</taxon>
        <taxon>Spiralia</taxon>
        <taxon>Lophotrochozoa</taxon>
        <taxon>Annelida</taxon>
        <taxon>Polychaeta</taxon>
        <taxon>Polychaeta incertae sedis</taxon>
        <taxon>Dinophilidae</taxon>
        <taxon>Dimorphilus</taxon>
    </lineage>
</organism>
<dbReference type="Proteomes" id="UP000549394">
    <property type="component" value="Unassembled WGS sequence"/>
</dbReference>
<proteinExistence type="predicted"/>
<dbReference type="AlphaFoldDB" id="A0A7I8VR11"/>
<dbReference type="PANTHER" id="PTHR14880">
    <property type="entry name" value="PROLINE AND SERINE-RICH PROTEIN 1"/>
    <property type="match status" value="1"/>
</dbReference>